<name>A0A0C4YJZ3_9BURK</name>
<reference evidence="1 2" key="1">
    <citation type="journal article" date="2015" name="Genome Announc.">
        <title>Complete Genome Sequence of Cupriavidus basilensis 4G11, Isolated from the Oak Ridge Field Research Center Site.</title>
        <authorList>
            <person name="Ray J."/>
            <person name="Waters R.J."/>
            <person name="Skerker J.M."/>
            <person name="Kuehl J.V."/>
            <person name="Price M.N."/>
            <person name="Huang J."/>
            <person name="Chakraborty R."/>
            <person name="Arkin A.P."/>
            <person name="Deutschbauer A."/>
        </authorList>
    </citation>
    <scope>NUCLEOTIDE SEQUENCE [LARGE SCALE GENOMIC DNA]</scope>
    <source>
        <strain evidence="1">4G11</strain>
    </source>
</reference>
<dbReference type="EMBL" id="CP010537">
    <property type="protein sequence ID" value="AJG23408.1"/>
    <property type="molecule type" value="Genomic_DNA"/>
</dbReference>
<proteinExistence type="predicted"/>
<evidence type="ECO:0000313" key="1">
    <source>
        <dbReference type="EMBL" id="AJG23408.1"/>
    </source>
</evidence>
<evidence type="ECO:0000313" key="2">
    <source>
        <dbReference type="Proteomes" id="UP000031843"/>
    </source>
</evidence>
<accession>A0A0C4YJZ3</accession>
<protein>
    <submittedName>
        <fullName evidence="1">Uncharacterized protein</fullName>
    </submittedName>
</protein>
<dbReference type="Proteomes" id="UP000031843">
    <property type="component" value="Chromosome secondary"/>
</dbReference>
<dbReference type="AlphaFoldDB" id="A0A0C4YJZ3"/>
<gene>
    <name evidence="1" type="ORF">RR42_s1820</name>
</gene>
<keyword evidence="2" id="KW-1185">Reference proteome</keyword>
<organism evidence="1 2">
    <name type="scientific">Cupriavidus basilensis</name>
    <dbReference type="NCBI Taxonomy" id="68895"/>
    <lineage>
        <taxon>Bacteria</taxon>
        <taxon>Pseudomonadati</taxon>
        <taxon>Pseudomonadota</taxon>
        <taxon>Betaproteobacteria</taxon>
        <taxon>Burkholderiales</taxon>
        <taxon>Burkholderiaceae</taxon>
        <taxon>Cupriavidus</taxon>
    </lineage>
</organism>
<dbReference type="STRING" id="68895.RR42_s1820"/>
<sequence length="38" mass="4237">MRKGRQGQEAHRGSCQWGCRWTFGLGVVCGMQAGFPRP</sequence>
<dbReference type="KEGG" id="cbw:RR42_s1820"/>